<keyword evidence="5" id="KW-0206">Cytoskeleton</keyword>
<keyword evidence="2" id="KW-0963">Cytoplasm</keyword>
<dbReference type="PANTHER" id="PTHR23040">
    <property type="match status" value="1"/>
</dbReference>
<dbReference type="InterPro" id="IPR011990">
    <property type="entry name" value="TPR-like_helical_dom_sf"/>
</dbReference>
<dbReference type="GO" id="GO:0005930">
    <property type="term" value="C:axoneme"/>
    <property type="evidence" value="ECO:0007669"/>
    <property type="project" value="UniProtKB-SubCell"/>
</dbReference>
<feature type="compositionally biased region" description="Basic residues" evidence="9">
    <location>
        <begin position="469"/>
        <end position="478"/>
    </location>
</feature>
<dbReference type="InterPro" id="IPR040111">
    <property type="entry name" value="ODAD4"/>
</dbReference>
<name>A0A7M7QXK2_NASVI</name>
<dbReference type="EnsemblMetazoa" id="XM_032599307">
    <property type="protein sequence ID" value="XP_032455198"/>
    <property type="gene ID" value="LOC103317746"/>
</dbReference>
<evidence type="ECO:0000256" key="2">
    <source>
        <dbReference type="ARBA" id="ARBA00022490"/>
    </source>
</evidence>
<dbReference type="SUPFAM" id="SSF48452">
    <property type="entry name" value="TPR-like"/>
    <property type="match status" value="2"/>
</dbReference>
<feature type="compositionally biased region" description="Basic and acidic residues" evidence="9">
    <location>
        <begin position="563"/>
        <end position="574"/>
    </location>
</feature>
<feature type="region of interest" description="Disordered" evidence="9">
    <location>
        <begin position="414"/>
        <end position="494"/>
    </location>
</feature>
<feature type="region of interest" description="Disordered" evidence="9">
    <location>
        <begin position="1"/>
        <end position="25"/>
    </location>
</feature>
<keyword evidence="11" id="KW-1185">Reference proteome</keyword>
<dbReference type="OrthoDB" id="10268002at2759"/>
<evidence type="ECO:0000256" key="8">
    <source>
        <dbReference type="ARBA" id="ARBA00034143"/>
    </source>
</evidence>
<dbReference type="Gene3D" id="1.25.40.10">
    <property type="entry name" value="Tetratricopeptide repeat domain"/>
    <property type="match status" value="1"/>
</dbReference>
<protein>
    <recommendedName>
        <fullName evidence="7">Outer dynein arm-docking complex subunit 4</fullName>
    </recommendedName>
    <alternativeName>
        <fullName evidence="8">Tetratricopeptide repeat protein 25</fullName>
    </alternativeName>
</protein>
<dbReference type="InterPro" id="IPR019734">
    <property type="entry name" value="TPR_rpt"/>
</dbReference>
<comment type="subcellular location">
    <subcellularLocation>
        <location evidence="1">Cytoplasm</location>
        <location evidence="1">Cytoskeleton</location>
        <location evidence="1">Cilium axoneme</location>
    </subcellularLocation>
</comment>
<dbReference type="GeneID" id="103317746"/>
<accession>A0A7M7QXK2</accession>
<evidence type="ECO:0000256" key="1">
    <source>
        <dbReference type="ARBA" id="ARBA00004430"/>
    </source>
</evidence>
<proteinExistence type="predicted"/>
<evidence type="ECO:0000313" key="10">
    <source>
        <dbReference type="EnsemblMetazoa" id="XP_032455198"/>
    </source>
</evidence>
<evidence type="ECO:0000256" key="7">
    <source>
        <dbReference type="ARBA" id="ARBA00034139"/>
    </source>
</evidence>
<keyword evidence="3" id="KW-0677">Repeat</keyword>
<dbReference type="SMART" id="SM00028">
    <property type="entry name" value="TPR"/>
    <property type="match status" value="3"/>
</dbReference>
<reference evidence="10" key="1">
    <citation type="submission" date="2021-01" db="UniProtKB">
        <authorList>
            <consortium name="EnsemblMetazoa"/>
        </authorList>
    </citation>
    <scope>IDENTIFICATION</scope>
</reference>
<feature type="region of interest" description="Disordered" evidence="9">
    <location>
        <begin position="551"/>
        <end position="612"/>
    </location>
</feature>
<dbReference type="RefSeq" id="XP_032455198.1">
    <property type="nucleotide sequence ID" value="XM_032599307.1"/>
</dbReference>
<dbReference type="Proteomes" id="UP000002358">
    <property type="component" value="Chromosome 4"/>
</dbReference>
<dbReference type="InParanoid" id="A0A7M7QXK2"/>
<dbReference type="KEGG" id="nvi:103317746"/>
<dbReference type="AlphaFoldDB" id="A0A7M7QXK2"/>
<sequence>MPVSRIARRTPDVIPPDDPKSQEPRIVVEEVEKRLTLQPGGKRHNCRAKAQELHREADRLYLKGDYESALVLYHRAARLCPRESLHSVAARRTEAAISSAANPKERLLHRRAKSETTDQCPEIVARKTRDVVTRSEDPDQDVPKILKYLDAHQDFWRLSSPGASPRLQPRSRTMLRQLNKCVKSTLRDVESAQAAGDSLAVHQLSRELVNLVSLGEKSHRSQIQALEYLLKKQMELGRHDRAVDLAAKMIFLARSCRDELSLVEALVTVGKVHLKFGCLDALARVWERLADDLRKEPIPSAWLHHDIGRCHLELGNFSRSLHFSKLCLEHAESVKSKKWILRGQLLSGQSFLKLGRLAEAVGALKTAARIAEDDKGEEEASGQSILLYVQSLIDQVTCLLRRLNRERDERIELRPDEIGRDSSPANSISKANKARKNDETEAVPAIPENLEEEEESTSAEDERISQLLKRTRALRRERRGTTPRSGSDKKVQVPRLTAATLSAAGSDDQRDEDVVADSSRTRVISRYDWAKIESDDERTLRTGELVAMSSGLSSAGVTDGEEDTRSETTAKEEMPVTYLSPDEDLLTSRSPSPISEPKQSHTDDPVESSTVAETKQALFDTDGLSAYLRSLESCEFLKQEQPYLESRCNPSGSL</sequence>
<evidence type="ECO:0000256" key="9">
    <source>
        <dbReference type="SAM" id="MobiDB-lite"/>
    </source>
</evidence>
<evidence type="ECO:0000256" key="4">
    <source>
        <dbReference type="ARBA" id="ARBA00022803"/>
    </source>
</evidence>
<keyword evidence="6" id="KW-0966">Cell projection</keyword>
<organism evidence="10 11">
    <name type="scientific">Nasonia vitripennis</name>
    <name type="common">Parasitic wasp</name>
    <dbReference type="NCBI Taxonomy" id="7425"/>
    <lineage>
        <taxon>Eukaryota</taxon>
        <taxon>Metazoa</taxon>
        <taxon>Ecdysozoa</taxon>
        <taxon>Arthropoda</taxon>
        <taxon>Hexapoda</taxon>
        <taxon>Insecta</taxon>
        <taxon>Pterygota</taxon>
        <taxon>Neoptera</taxon>
        <taxon>Endopterygota</taxon>
        <taxon>Hymenoptera</taxon>
        <taxon>Apocrita</taxon>
        <taxon>Proctotrupomorpha</taxon>
        <taxon>Chalcidoidea</taxon>
        <taxon>Pteromalidae</taxon>
        <taxon>Pteromalinae</taxon>
        <taxon>Nasonia</taxon>
    </lineage>
</organism>
<evidence type="ECO:0000256" key="6">
    <source>
        <dbReference type="ARBA" id="ARBA00023273"/>
    </source>
</evidence>
<evidence type="ECO:0000256" key="3">
    <source>
        <dbReference type="ARBA" id="ARBA00022737"/>
    </source>
</evidence>
<dbReference type="PANTHER" id="PTHR23040:SF1">
    <property type="entry name" value="OUTER DYNEIN ARM-DOCKING COMPLEX SUBUNIT 4"/>
    <property type="match status" value="1"/>
</dbReference>
<feature type="compositionally biased region" description="Acidic residues" evidence="9">
    <location>
        <begin position="449"/>
        <end position="459"/>
    </location>
</feature>
<keyword evidence="4" id="KW-0802">TPR repeat</keyword>
<evidence type="ECO:0000313" key="11">
    <source>
        <dbReference type="Proteomes" id="UP000002358"/>
    </source>
</evidence>
<evidence type="ECO:0000256" key="5">
    <source>
        <dbReference type="ARBA" id="ARBA00023212"/>
    </source>
</evidence>